<keyword evidence="1" id="KW-0175">Coiled coil</keyword>
<name>D6U055_KTERA</name>
<evidence type="ECO:0000256" key="2">
    <source>
        <dbReference type="SAM" id="MobiDB-lite"/>
    </source>
</evidence>
<evidence type="ECO:0000313" key="4">
    <source>
        <dbReference type="Proteomes" id="UP000004508"/>
    </source>
</evidence>
<dbReference type="AlphaFoldDB" id="D6U055"/>
<evidence type="ECO:0000256" key="1">
    <source>
        <dbReference type="SAM" id="Coils"/>
    </source>
</evidence>
<evidence type="ECO:0000313" key="3">
    <source>
        <dbReference type="EMBL" id="EFH82195.1"/>
    </source>
</evidence>
<feature type="region of interest" description="Disordered" evidence="2">
    <location>
        <begin position="1"/>
        <end position="29"/>
    </location>
</feature>
<feature type="compositionally biased region" description="Basic and acidic residues" evidence="2">
    <location>
        <begin position="7"/>
        <end position="29"/>
    </location>
</feature>
<sequence>MYSFRGDMQKKPHREEATPRAKGGHREREYCSDKCRQRAHRKRKKQEAEIARLIAGEYFLPASDPHASRDRWLSERATLLQQCKLLEVQRNAAEAEATYLKGRNAMLEEHLADQEAEIARLNTLLESQSKRRKRER</sequence>
<protein>
    <submittedName>
        <fullName evidence="3">Uncharacterized protein</fullName>
    </submittedName>
</protein>
<dbReference type="EMBL" id="ADVG01000004">
    <property type="protein sequence ID" value="EFH82195.1"/>
    <property type="molecule type" value="Genomic_DNA"/>
</dbReference>
<gene>
    <name evidence="3" type="ORF">Krac_2982</name>
</gene>
<organism evidence="3 4">
    <name type="scientific">Ktedonobacter racemifer DSM 44963</name>
    <dbReference type="NCBI Taxonomy" id="485913"/>
    <lineage>
        <taxon>Bacteria</taxon>
        <taxon>Bacillati</taxon>
        <taxon>Chloroflexota</taxon>
        <taxon>Ktedonobacteria</taxon>
        <taxon>Ktedonobacterales</taxon>
        <taxon>Ktedonobacteraceae</taxon>
        <taxon>Ktedonobacter</taxon>
    </lineage>
</organism>
<dbReference type="InParanoid" id="D6U055"/>
<comment type="caution">
    <text evidence="3">The sequence shown here is derived from an EMBL/GenBank/DDBJ whole genome shotgun (WGS) entry which is preliminary data.</text>
</comment>
<dbReference type="Proteomes" id="UP000004508">
    <property type="component" value="Unassembled WGS sequence"/>
</dbReference>
<proteinExistence type="predicted"/>
<accession>D6U055</accession>
<keyword evidence="4" id="KW-1185">Reference proteome</keyword>
<feature type="coiled-coil region" evidence="1">
    <location>
        <begin position="76"/>
        <end position="131"/>
    </location>
</feature>
<reference evidence="3 4" key="1">
    <citation type="journal article" date="2011" name="Stand. Genomic Sci.">
        <title>Non-contiguous finished genome sequence and contextual data of the filamentous soil bacterium Ktedonobacter racemifer type strain (SOSP1-21).</title>
        <authorList>
            <person name="Chang Y.J."/>
            <person name="Land M."/>
            <person name="Hauser L."/>
            <person name="Chertkov O."/>
            <person name="Del Rio T.G."/>
            <person name="Nolan M."/>
            <person name="Copeland A."/>
            <person name="Tice H."/>
            <person name="Cheng J.F."/>
            <person name="Lucas S."/>
            <person name="Han C."/>
            <person name="Goodwin L."/>
            <person name="Pitluck S."/>
            <person name="Ivanova N."/>
            <person name="Ovchinikova G."/>
            <person name="Pati A."/>
            <person name="Chen A."/>
            <person name="Palaniappan K."/>
            <person name="Mavromatis K."/>
            <person name="Liolios K."/>
            <person name="Brettin T."/>
            <person name="Fiebig A."/>
            <person name="Rohde M."/>
            <person name="Abt B."/>
            <person name="Goker M."/>
            <person name="Detter J.C."/>
            <person name="Woyke T."/>
            <person name="Bristow J."/>
            <person name="Eisen J.A."/>
            <person name="Markowitz V."/>
            <person name="Hugenholtz P."/>
            <person name="Kyrpides N.C."/>
            <person name="Klenk H.P."/>
            <person name="Lapidus A."/>
        </authorList>
    </citation>
    <scope>NUCLEOTIDE SEQUENCE [LARGE SCALE GENOMIC DNA]</scope>
    <source>
        <strain evidence="4">DSM 44963</strain>
    </source>
</reference>